<keyword evidence="1" id="KW-1133">Transmembrane helix</keyword>
<feature type="transmembrane region" description="Helical" evidence="1">
    <location>
        <begin position="136"/>
        <end position="158"/>
    </location>
</feature>
<evidence type="ECO:0000256" key="1">
    <source>
        <dbReference type="SAM" id="Phobius"/>
    </source>
</evidence>
<reference evidence="2 3" key="1">
    <citation type="submission" date="2019-06" db="EMBL/GenBank/DDBJ databases">
        <title>Whole genome shotgun sequence of Brevibacillus parabrevis NBRC 12334.</title>
        <authorList>
            <person name="Hosoyama A."/>
            <person name="Uohara A."/>
            <person name="Ohji S."/>
            <person name="Ichikawa N."/>
        </authorList>
    </citation>
    <scope>NUCLEOTIDE SEQUENCE [LARGE SCALE GENOMIC DNA]</scope>
    <source>
        <strain evidence="2 3">NBRC 12334</strain>
    </source>
</reference>
<gene>
    <name evidence="2" type="ORF">BPA01_34950</name>
</gene>
<dbReference type="AlphaFoldDB" id="A0A4Y3PM53"/>
<evidence type="ECO:0000313" key="2">
    <source>
        <dbReference type="EMBL" id="GEB33915.1"/>
    </source>
</evidence>
<accession>A0A4Y3PM53</accession>
<sequence length="159" mass="17969">MHEEDHLEKVGVKKEMTWKTHMLLGAIAGYWAYPSWKGSVIGATMALVPDIDQARSKLGHFLGPVSKMLQKGLGHRTLTHSWVILLLPAAFWGDSPEGWAALWGLLSHLISDMLVGRIQLFWPLRMGWVGVRLSRALYGTVDRLVFYAAIVYIIYMGYM</sequence>
<dbReference type="Proteomes" id="UP000316882">
    <property type="component" value="Unassembled WGS sequence"/>
</dbReference>
<dbReference type="EMBL" id="BJMH01000017">
    <property type="protein sequence ID" value="GEB33915.1"/>
    <property type="molecule type" value="Genomic_DNA"/>
</dbReference>
<name>A0A4Y3PM53_BREPA</name>
<evidence type="ECO:0000313" key="3">
    <source>
        <dbReference type="Proteomes" id="UP000316882"/>
    </source>
</evidence>
<organism evidence="2 3">
    <name type="scientific">Brevibacillus parabrevis</name>
    <dbReference type="NCBI Taxonomy" id="54914"/>
    <lineage>
        <taxon>Bacteria</taxon>
        <taxon>Bacillati</taxon>
        <taxon>Bacillota</taxon>
        <taxon>Bacilli</taxon>
        <taxon>Bacillales</taxon>
        <taxon>Paenibacillaceae</taxon>
        <taxon>Brevibacillus</taxon>
    </lineage>
</organism>
<comment type="caution">
    <text evidence="2">The sequence shown here is derived from an EMBL/GenBank/DDBJ whole genome shotgun (WGS) entry which is preliminary data.</text>
</comment>
<dbReference type="STRING" id="54914.AV540_17345"/>
<keyword evidence="1" id="KW-0812">Transmembrane</keyword>
<dbReference type="Pfam" id="PF04307">
    <property type="entry name" value="YdjM"/>
    <property type="match status" value="1"/>
</dbReference>
<dbReference type="InterPro" id="IPR007404">
    <property type="entry name" value="YdjM-like"/>
</dbReference>
<evidence type="ECO:0008006" key="4">
    <source>
        <dbReference type="Google" id="ProtNLM"/>
    </source>
</evidence>
<proteinExistence type="predicted"/>
<protein>
    <recommendedName>
        <fullName evidence="4">Hydrolase</fullName>
    </recommendedName>
</protein>
<keyword evidence="1" id="KW-0472">Membrane</keyword>
<keyword evidence="3" id="KW-1185">Reference proteome</keyword>